<keyword evidence="9" id="KW-1185">Reference proteome</keyword>
<dbReference type="AlphaFoldDB" id="A0AAV8VBA4"/>
<reference evidence="8 9" key="1">
    <citation type="journal article" date="2023" name="Insect Mol. Biol.">
        <title>Genome sequencing provides insights into the evolution of gene families encoding plant cell wall-degrading enzymes in longhorned beetles.</title>
        <authorList>
            <person name="Shin N.R."/>
            <person name="Okamura Y."/>
            <person name="Kirsch R."/>
            <person name="Pauchet Y."/>
        </authorList>
    </citation>
    <scope>NUCLEOTIDE SEQUENCE [LARGE SCALE GENOMIC DNA]</scope>
    <source>
        <strain evidence="8">EAD_L_NR</strain>
    </source>
</reference>
<organism evidence="8 9">
    <name type="scientific">Exocentrus adspersus</name>
    <dbReference type="NCBI Taxonomy" id="1586481"/>
    <lineage>
        <taxon>Eukaryota</taxon>
        <taxon>Metazoa</taxon>
        <taxon>Ecdysozoa</taxon>
        <taxon>Arthropoda</taxon>
        <taxon>Hexapoda</taxon>
        <taxon>Insecta</taxon>
        <taxon>Pterygota</taxon>
        <taxon>Neoptera</taxon>
        <taxon>Endopterygota</taxon>
        <taxon>Coleoptera</taxon>
        <taxon>Polyphaga</taxon>
        <taxon>Cucujiformia</taxon>
        <taxon>Chrysomeloidea</taxon>
        <taxon>Cerambycidae</taxon>
        <taxon>Lamiinae</taxon>
        <taxon>Acanthocinini</taxon>
        <taxon>Exocentrus</taxon>
    </lineage>
</organism>
<dbReference type="PROSITE" id="PS00941">
    <property type="entry name" value="CARBOXYLESTERASE_B_2"/>
    <property type="match status" value="1"/>
</dbReference>
<dbReference type="InterPro" id="IPR029058">
    <property type="entry name" value="AB_hydrolase_fold"/>
</dbReference>
<dbReference type="SUPFAM" id="SSF53474">
    <property type="entry name" value="alpha/beta-Hydrolases"/>
    <property type="match status" value="1"/>
</dbReference>
<dbReference type="PANTHER" id="PTHR43142">
    <property type="entry name" value="CARBOXYLIC ESTER HYDROLASE"/>
    <property type="match status" value="1"/>
</dbReference>
<dbReference type="InterPro" id="IPR019826">
    <property type="entry name" value="Carboxylesterase_B_AS"/>
</dbReference>
<evidence type="ECO:0000256" key="6">
    <source>
        <dbReference type="RuleBase" id="RU361235"/>
    </source>
</evidence>
<feature type="domain" description="Carboxylesterase type B" evidence="7">
    <location>
        <begin position="24"/>
        <end position="541"/>
    </location>
</feature>
<dbReference type="InterPro" id="IPR002018">
    <property type="entry name" value="CarbesteraseB"/>
</dbReference>
<dbReference type="EC" id="3.1.1.-" evidence="6"/>
<protein>
    <recommendedName>
        <fullName evidence="6">Carboxylic ester hydrolase</fullName>
        <ecNumber evidence="6">3.1.1.-</ecNumber>
    </recommendedName>
</protein>
<dbReference type="Gene3D" id="3.40.50.1820">
    <property type="entry name" value="alpha/beta hydrolase"/>
    <property type="match status" value="1"/>
</dbReference>
<dbReference type="GO" id="GO:0052689">
    <property type="term" value="F:carboxylic ester hydrolase activity"/>
    <property type="evidence" value="ECO:0007669"/>
    <property type="project" value="UniProtKB-KW"/>
</dbReference>
<gene>
    <name evidence="8" type="ORF">NQ315_013883</name>
</gene>
<keyword evidence="2" id="KW-0719">Serine esterase</keyword>
<dbReference type="PANTHER" id="PTHR43142:SF1">
    <property type="entry name" value="CARBOXYLIC ESTER HYDROLASE"/>
    <property type="match status" value="1"/>
</dbReference>
<comment type="caution">
    <text evidence="8">The sequence shown here is derived from an EMBL/GenBank/DDBJ whole genome shotgun (WGS) entry which is preliminary data.</text>
</comment>
<dbReference type="EMBL" id="JANEYG010000192">
    <property type="protein sequence ID" value="KAJ8911438.1"/>
    <property type="molecule type" value="Genomic_DNA"/>
</dbReference>
<keyword evidence="6" id="KW-0732">Signal</keyword>
<evidence type="ECO:0000256" key="4">
    <source>
        <dbReference type="ARBA" id="ARBA00023157"/>
    </source>
</evidence>
<keyword evidence="5" id="KW-0325">Glycoprotein</keyword>
<accession>A0AAV8VBA4</accession>
<feature type="signal peptide" evidence="6">
    <location>
        <begin position="1"/>
        <end position="19"/>
    </location>
</feature>
<sequence>MLVNSVWLVVVLFISSAWAQAGVTVTIANGQIQGRQESTYKGTTFYAFQEIPYAKPPVGNLRFMAPQPVEDWSGVLDATSNNKICYQTSDTTSFTQTEDCLYVNVYTPVAPGTNGSLPVMFYIFGGGFLNGHAVYQSYGPHLFMDQGVIVVTVNYRIGPFGFMSTGDSVIPGNMGLKDQQLALKWVQTNIGYFGGDPTKVTLFGLSAGAASVTLQMLGKGSEGLFRGAISESGSSLCPWAYQRGHKDIAYNMAAYLNPSFSKSSSSQELLTFLQSVTPDQVIASTRTFPGGLGRDQMVQGFMYAPVVEDEHEGAFLTQRQYDAVASGGTNPVPLLIGIMSEEQLSKAADRNSFANELSQYDQNPGALVNDNMHINDATKATAGDAIRKIYTSGTLASDIAAGVHYFSDVSFSLPIMHNARLHSAFKDVYFFQFSYHGDMVSWNNVFVEGCGKVQHAEDNSYLWNGNIEQYATAADVLTSKRYVKLFTNFAKNLNPTPEADDLFGVVWPTLASTGPFQYLDIAEDGSLQIKSDPKGEHYQQWVDLYESMAVKPYDTF</sequence>
<evidence type="ECO:0000259" key="7">
    <source>
        <dbReference type="Pfam" id="PF00135"/>
    </source>
</evidence>
<evidence type="ECO:0000313" key="9">
    <source>
        <dbReference type="Proteomes" id="UP001159042"/>
    </source>
</evidence>
<feature type="chain" id="PRO_5043103802" description="Carboxylic ester hydrolase" evidence="6">
    <location>
        <begin position="20"/>
        <end position="556"/>
    </location>
</feature>
<evidence type="ECO:0000256" key="2">
    <source>
        <dbReference type="ARBA" id="ARBA00022487"/>
    </source>
</evidence>
<evidence type="ECO:0000256" key="3">
    <source>
        <dbReference type="ARBA" id="ARBA00022801"/>
    </source>
</evidence>
<name>A0AAV8VBA4_9CUCU</name>
<dbReference type="InterPro" id="IPR019819">
    <property type="entry name" value="Carboxylesterase_B_CS"/>
</dbReference>
<keyword evidence="3 6" id="KW-0378">Hydrolase</keyword>
<evidence type="ECO:0000256" key="1">
    <source>
        <dbReference type="ARBA" id="ARBA00005964"/>
    </source>
</evidence>
<dbReference type="Pfam" id="PF00135">
    <property type="entry name" value="COesterase"/>
    <property type="match status" value="1"/>
</dbReference>
<dbReference type="PROSITE" id="PS00122">
    <property type="entry name" value="CARBOXYLESTERASE_B_1"/>
    <property type="match status" value="1"/>
</dbReference>
<evidence type="ECO:0000313" key="8">
    <source>
        <dbReference type="EMBL" id="KAJ8911438.1"/>
    </source>
</evidence>
<proteinExistence type="inferred from homology"/>
<dbReference type="Proteomes" id="UP001159042">
    <property type="component" value="Unassembled WGS sequence"/>
</dbReference>
<comment type="similarity">
    <text evidence="1 6">Belongs to the type-B carboxylesterase/lipase family.</text>
</comment>
<keyword evidence="4" id="KW-1015">Disulfide bond</keyword>
<evidence type="ECO:0000256" key="5">
    <source>
        <dbReference type="ARBA" id="ARBA00023180"/>
    </source>
</evidence>